<sequence>MRSYAVLLFNFALFDLLTCIASFFACQKTSFYYRYRILVKEQPTVKQVVALTLIFYSFSFFILILYSFDVGDSNELKQIMYRLHPEYHYEDESIWGVLTVSGNTTILSFATSFTILYMTFPCVPIYAAIHHYRHQTLKILGGNALEMSEATRKSHKKMIKALTIQAMIPIFWLIASAIFTSVEFKLIPSGPFLENITFRLMDCFPTCSPLVSLYFIAPYRKGLLGYWSKLTCRKQNAVVDAVVSVSGATNQNDKAKEIADLA</sequence>
<dbReference type="EMBL" id="CAJGYM010000123">
    <property type="protein sequence ID" value="CAD6198358.1"/>
    <property type="molecule type" value="Genomic_DNA"/>
</dbReference>
<dbReference type="AlphaFoldDB" id="A0A8S1HSV5"/>
<comment type="caution">
    <text evidence="7">The sequence shown here is derived from an EMBL/GenBank/DDBJ whole genome shotgun (WGS) entry which is preliminary data.</text>
</comment>
<dbReference type="InterPro" id="IPR019421">
    <property type="entry name" value="7TM_GPCR_serpentine_rcpt_Srd"/>
</dbReference>
<name>A0A8S1HSV5_9PELO</name>
<comment type="similarity">
    <text evidence="2">Belongs to the nematode receptor-like protein srd family.</text>
</comment>
<evidence type="ECO:0000256" key="3">
    <source>
        <dbReference type="ARBA" id="ARBA00022692"/>
    </source>
</evidence>
<evidence type="ECO:0000256" key="1">
    <source>
        <dbReference type="ARBA" id="ARBA00004141"/>
    </source>
</evidence>
<dbReference type="Pfam" id="PF10317">
    <property type="entry name" value="7TM_GPCR_Srd"/>
    <property type="match status" value="1"/>
</dbReference>
<evidence type="ECO:0000256" key="4">
    <source>
        <dbReference type="ARBA" id="ARBA00022989"/>
    </source>
</evidence>
<accession>A0A8S1HSV5</accession>
<dbReference type="Proteomes" id="UP000835052">
    <property type="component" value="Unassembled WGS sequence"/>
</dbReference>
<organism evidence="7 8">
    <name type="scientific">Caenorhabditis auriculariae</name>
    <dbReference type="NCBI Taxonomy" id="2777116"/>
    <lineage>
        <taxon>Eukaryota</taxon>
        <taxon>Metazoa</taxon>
        <taxon>Ecdysozoa</taxon>
        <taxon>Nematoda</taxon>
        <taxon>Chromadorea</taxon>
        <taxon>Rhabditida</taxon>
        <taxon>Rhabditina</taxon>
        <taxon>Rhabditomorpha</taxon>
        <taxon>Rhabditoidea</taxon>
        <taxon>Rhabditidae</taxon>
        <taxon>Peloderinae</taxon>
        <taxon>Caenorhabditis</taxon>
    </lineage>
</organism>
<dbReference type="GO" id="GO:0016020">
    <property type="term" value="C:membrane"/>
    <property type="evidence" value="ECO:0007669"/>
    <property type="project" value="UniProtKB-SubCell"/>
</dbReference>
<reference evidence="7" key="1">
    <citation type="submission" date="2020-10" db="EMBL/GenBank/DDBJ databases">
        <authorList>
            <person name="Kikuchi T."/>
        </authorList>
    </citation>
    <scope>NUCLEOTIDE SEQUENCE</scope>
    <source>
        <strain evidence="7">NKZ352</strain>
    </source>
</reference>
<feature type="transmembrane region" description="Helical" evidence="6">
    <location>
        <begin position="106"/>
        <end position="129"/>
    </location>
</feature>
<evidence type="ECO:0000313" key="8">
    <source>
        <dbReference type="Proteomes" id="UP000835052"/>
    </source>
</evidence>
<dbReference type="OrthoDB" id="5783603at2759"/>
<evidence type="ECO:0000256" key="5">
    <source>
        <dbReference type="ARBA" id="ARBA00023136"/>
    </source>
</evidence>
<keyword evidence="5 6" id="KW-0472">Membrane</keyword>
<evidence type="ECO:0008006" key="9">
    <source>
        <dbReference type="Google" id="ProtNLM"/>
    </source>
</evidence>
<comment type="subcellular location">
    <subcellularLocation>
        <location evidence="1">Membrane</location>
        <topology evidence="1">Multi-pass membrane protein</topology>
    </subcellularLocation>
</comment>
<gene>
    <name evidence="7" type="ORF">CAUJ_LOCUS14264</name>
</gene>
<evidence type="ECO:0000256" key="2">
    <source>
        <dbReference type="ARBA" id="ARBA00009166"/>
    </source>
</evidence>
<feature type="transmembrane region" description="Helical" evidence="6">
    <location>
        <begin position="162"/>
        <end position="184"/>
    </location>
</feature>
<protein>
    <recommendedName>
        <fullName evidence="9">G-protein coupled receptors family 1 profile domain-containing protein</fullName>
    </recommendedName>
</protein>
<dbReference type="PANTHER" id="PTHR22945">
    <property type="entry name" value="SERPENTINE RECEPTOR, CLASS D DELTA"/>
    <property type="match status" value="1"/>
</dbReference>
<dbReference type="PANTHER" id="PTHR22945:SF23">
    <property type="entry name" value="SERPENTINE RECEPTOR CLASS DELTA-1-RELATED"/>
    <property type="match status" value="1"/>
</dbReference>
<evidence type="ECO:0000256" key="6">
    <source>
        <dbReference type="SAM" id="Phobius"/>
    </source>
</evidence>
<dbReference type="SUPFAM" id="SSF81321">
    <property type="entry name" value="Family A G protein-coupled receptor-like"/>
    <property type="match status" value="1"/>
</dbReference>
<feature type="transmembrane region" description="Helical" evidence="6">
    <location>
        <begin position="48"/>
        <end position="68"/>
    </location>
</feature>
<dbReference type="InterPro" id="IPR050920">
    <property type="entry name" value="Nematode_rcpt-like_delta"/>
</dbReference>
<feature type="transmembrane region" description="Helical" evidence="6">
    <location>
        <begin position="6"/>
        <end position="27"/>
    </location>
</feature>
<proteinExistence type="inferred from homology"/>
<keyword evidence="8" id="KW-1185">Reference proteome</keyword>
<keyword evidence="3 6" id="KW-0812">Transmembrane</keyword>
<keyword evidence="4 6" id="KW-1133">Transmembrane helix</keyword>
<evidence type="ECO:0000313" key="7">
    <source>
        <dbReference type="EMBL" id="CAD6198358.1"/>
    </source>
</evidence>
<dbReference type="PROSITE" id="PS51257">
    <property type="entry name" value="PROKAR_LIPOPROTEIN"/>
    <property type="match status" value="1"/>
</dbReference>